<accession>V4Q0I4</accession>
<sequence>MTYAVKILAVTLALVTAAPAVQAAPDPASQALSACLVRSATPEDRTTLIRWAFTVVARHPKVADLSSITDVQRQAVNKATGKLLTRLISSDCAAEARSAIATGGQEGLTGAFNALGQEALKDLMSDRSVQSSFGELLNYVDQGALLRALVMQ</sequence>
<dbReference type="EMBL" id="AWGB01000005">
    <property type="protein sequence ID" value="ESQ94116.1"/>
    <property type="molecule type" value="Genomic_DNA"/>
</dbReference>
<organism evidence="2 3">
    <name type="scientific">Asticcacaulis benevestitus DSM 16100 = ATCC BAA-896</name>
    <dbReference type="NCBI Taxonomy" id="1121022"/>
    <lineage>
        <taxon>Bacteria</taxon>
        <taxon>Pseudomonadati</taxon>
        <taxon>Pseudomonadota</taxon>
        <taxon>Alphaproteobacteria</taxon>
        <taxon>Caulobacterales</taxon>
        <taxon>Caulobacteraceae</taxon>
        <taxon>Asticcacaulis</taxon>
    </lineage>
</organism>
<dbReference type="Proteomes" id="UP000017837">
    <property type="component" value="Unassembled WGS sequence"/>
</dbReference>
<dbReference type="AlphaFoldDB" id="V4Q0I4"/>
<feature type="chain" id="PRO_5004724483" evidence="1">
    <location>
        <begin position="24"/>
        <end position="152"/>
    </location>
</feature>
<evidence type="ECO:0000256" key="1">
    <source>
        <dbReference type="SAM" id="SignalP"/>
    </source>
</evidence>
<proteinExistence type="predicted"/>
<evidence type="ECO:0000313" key="2">
    <source>
        <dbReference type="EMBL" id="ESQ94116.1"/>
    </source>
</evidence>
<dbReference type="eggNOG" id="ENOG50333BE">
    <property type="taxonomic scope" value="Bacteria"/>
</dbReference>
<protein>
    <submittedName>
        <fullName evidence="2">Uncharacterized protein</fullName>
    </submittedName>
</protein>
<keyword evidence="3" id="KW-1185">Reference proteome</keyword>
<evidence type="ECO:0000313" key="3">
    <source>
        <dbReference type="Proteomes" id="UP000017837"/>
    </source>
</evidence>
<dbReference type="STRING" id="1121022.GCA_000376105_01722"/>
<dbReference type="OrthoDB" id="7173873at2"/>
<feature type="signal peptide" evidence="1">
    <location>
        <begin position="1"/>
        <end position="23"/>
    </location>
</feature>
<comment type="caution">
    <text evidence="2">The sequence shown here is derived from an EMBL/GenBank/DDBJ whole genome shotgun (WGS) entry which is preliminary data.</text>
</comment>
<reference evidence="2 3" key="1">
    <citation type="journal article" date="2014" name="Nature">
        <title>Sequential evolution of bacterial morphology by co-option of a developmental regulator.</title>
        <authorList>
            <person name="Jiang C."/>
            <person name="Brown P.J."/>
            <person name="Ducret A."/>
            <person name="Brun Y.V."/>
        </authorList>
    </citation>
    <scope>NUCLEOTIDE SEQUENCE [LARGE SCALE GENOMIC DNA]</scope>
    <source>
        <strain evidence="2 3">DSM 16100</strain>
    </source>
</reference>
<dbReference type="PATRIC" id="fig|1121022.4.peg.640"/>
<dbReference type="RefSeq" id="WP_018081389.1">
    <property type="nucleotide sequence ID" value="NZ_AQWM01000005.1"/>
</dbReference>
<keyword evidence="1" id="KW-0732">Signal</keyword>
<name>V4Q0I4_9CAUL</name>
<gene>
    <name evidence="2" type="ORF">ABENE_03225</name>
</gene>